<dbReference type="Pfam" id="PF03793">
    <property type="entry name" value="PASTA"/>
    <property type="match status" value="1"/>
</dbReference>
<feature type="domain" description="PASTA" evidence="2">
    <location>
        <begin position="126"/>
        <end position="195"/>
    </location>
</feature>
<dbReference type="SMART" id="SM00740">
    <property type="entry name" value="PASTA"/>
    <property type="match status" value="1"/>
</dbReference>
<name>A0A1E8PWL3_9MYCO</name>
<evidence type="ECO:0000259" key="2">
    <source>
        <dbReference type="PROSITE" id="PS51178"/>
    </source>
</evidence>
<sequence length="199" mass="21293">METSGPITEATWSDGKWPLLVSEGVIKCCLEDSMVTFTAGSVEYGLNQTAIRFGGYPDIQEIVADKRLTGYVEMRRRSLRFAATIVASLLLIGCGGQSNNAASPTRPTPATSATEFPRSTSPTAFVPEVLVMPDVTGLTFNDFRQLMTSFGWVGEIVKLLDASDGDTPPETILRQEPPPGSPIGTSTPVTVQVRSPSPP</sequence>
<proteinExistence type="predicted"/>
<dbReference type="PROSITE" id="PS51178">
    <property type="entry name" value="PASTA"/>
    <property type="match status" value="1"/>
</dbReference>
<keyword evidence="4" id="KW-1185">Reference proteome</keyword>
<gene>
    <name evidence="3" type="ORF">BEL07_27965</name>
</gene>
<feature type="region of interest" description="Disordered" evidence="1">
    <location>
        <begin position="98"/>
        <end position="119"/>
    </location>
</feature>
<evidence type="ECO:0000313" key="4">
    <source>
        <dbReference type="Proteomes" id="UP000178953"/>
    </source>
</evidence>
<accession>A0A1E8PWL3</accession>
<reference evidence="3 4" key="1">
    <citation type="submission" date="2016-09" db="EMBL/GenBank/DDBJ databases">
        <title>genome sequence of Mycobacterium sp. 739 SCH.</title>
        <authorList>
            <person name="Greninger A.L."/>
            <person name="Qin X."/>
            <person name="Jerome K."/>
            <person name="Vora S."/>
            <person name="Quinn K."/>
        </authorList>
    </citation>
    <scope>NUCLEOTIDE SEQUENCE [LARGE SCALE GENOMIC DNA]</scope>
    <source>
        <strain evidence="3 4">SCH</strain>
    </source>
</reference>
<dbReference type="Proteomes" id="UP000178953">
    <property type="component" value="Unassembled WGS sequence"/>
</dbReference>
<comment type="caution">
    <text evidence="3">The sequence shown here is derived from an EMBL/GenBank/DDBJ whole genome shotgun (WGS) entry which is preliminary data.</text>
</comment>
<dbReference type="RefSeq" id="WP_070356285.1">
    <property type="nucleotide sequence ID" value="NZ_CP043474.1"/>
</dbReference>
<evidence type="ECO:0000256" key="1">
    <source>
        <dbReference type="SAM" id="MobiDB-lite"/>
    </source>
</evidence>
<dbReference type="OrthoDB" id="5119497at2"/>
<feature type="compositionally biased region" description="Low complexity" evidence="1">
    <location>
        <begin position="101"/>
        <end position="114"/>
    </location>
</feature>
<organism evidence="3 4">
    <name type="scientific">Mycolicibacterium grossiae</name>
    <dbReference type="NCBI Taxonomy" id="1552759"/>
    <lineage>
        <taxon>Bacteria</taxon>
        <taxon>Bacillati</taxon>
        <taxon>Actinomycetota</taxon>
        <taxon>Actinomycetes</taxon>
        <taxon>Mycobacteriales</taxon>
        <taxon>Mycobacteriaceae</taxon>
        <taxon>Mycolicibacterium</taxon>
    </lineage>
</organism>
<dbReference type="CDD" id="cd06577">
    <property type="entry name" value="PASTA_pknB"/>
    <property type="match status" value="1"/>
</dbReference>
<dbReference type="EMBL" id="MCHX01000121">
    <property type="protein sequence ID" value="OFJ50487.1"/>
    <property type="molecule type" value="Genomic_DNA"/>
</dbReference>
<dbReference type="Gene3D" id="3.30.10.20">
    <property type="match status" value="1"/>
</dbReference>
<dbReference type="AlphaFoldDB" id="A0A1E8PWL3"/>
<protein>
    <recommendedName>
        <fullName evidence="2">PASTA domain-containing protein</fullName>
    </recommendedName>
</protein>
<feature type="region of interest" description="Disordered" evidence="1">
    <location>
        <begin position="164"/>
        <end position="199"/>
    </location>
</feature>
<feature type="compositionally biased region" description="Polar residues" evidence="1">
    <location>
        <begin position="189"/>
        <end position="199"/>
    </location>
</feature>
<dbReference type="InterPro" id="IPR005543">
    <property type="entry name" value="PASTA_dom"/>
</dbReference>
<evidence type="ECO:0000313" key="3">
    <source>
        <dbReference type="EMBL" id="OFJ50487.1"/>
    </source>
</evidence>